<protein>
    <submittedName>
        <fullName evidence="4">SusC/RagA family TonB-linked outer membrane protein</fullName>
    </submittedName>
</protein>
<dbReference type="NCBIfam" id="TIGR04057">
    <property type="entry name" value="SusC_RagA_signa"/>
    <property type="match status" value="1"/>
</dbReference>
<accession>A0A512RKW6</accession>
<dbReference type="Pfam" id="PF16344">
    <property type="entry name" value="FecR_C"/>
    <property type="match status" value="1"/>
</dbReference>
<dbReference type="GO" id="GO:0009279">
    <property type="term" value="C:cell outer membrane"/>
    <property type="evidence" value="ECO:0007669"/>
    <property type="project" value="UniProtKB-SubCell"/>
</dbReference>
<name>A0A512RKW6_9BACT</name>
<comment type="subcellular location">
    <subcellularLocation>
        <location evidence="1">Cell outer membrane</location>
        <topology evidence="1">Multi-pass membrane protein</topology>
    </subcellularLocation>
</comment>
<comment type="caution">
    <text evidence="4">The sequence shown here is derived from an EMBL/GenBank/DDBJ whole genome shotgun (WGS) entry which is preliminary data.</text>
</comment>
<keyword evidence="1" id="KW-0998">Cell outer membrane</keyword>
<evidence type="ECO:0000259" key="2">
    <source>
        <dbReference type="Pfam" id="PF07715"/>
    </source>
</evidence>
<evidence type="ECO:0000313" key="5">
    <source>
        <dbReference type="Proteomes" id="UP000321436"/>
    </source>
</evidence>
<dbReference type="SUPFAM" id="SSF49464">
    <property type="entry name" value="Carboxypeptidase regulatory domain-like"/>
    <property type="match status" value="1"/>
</dbReference>
<dbReference type="InterPro" id="IPR023996">
    <property type="entry name" value="TonB-dep_OMP_SusC/RagA"/>
</dbReference>
<reference evidence="4 5" key="1">
    <citation type="submission" date="2019-07" db="EMBL/GenBank/DDBJ databases">
        <title>Whole genome shotgun sequence of Chitinophaga cymbidii NBRC 109752.</title>
        <authorList>
            <person name="Hosoyama A."/>
            <person name="Uohara A."/>
            <person name="Ohji S."/>
            <person name="Ichikawa N."/>
        </authorList>
    </citation>
    <scope>NUCLEOTIDE SEQUENCE [LARGE SCALE GENOMIC DNA]</scope>
    <source>
        <strain evidence="4 5">NBRC 109752</strain>
    </source>
</reference>
<dbReference type="Gene3D" id="3.55.50.30">
    <property type="match status" value="1"/>
</dbReference>
<comment type="similarity">
    <text evidence="1">Belongs to the TonB-dependent receptor family.</text>
</comment>
<keyword evidence="1" id="KW-0813">Transport</keyword>
<dbReference type="Gene3D" id="2.170.130.10">
    <property type="entry name" value="TonB-dependent receptor, plug domain"/>
    <property type="match status" value="1"/>
</dbReference>
<evidence type="ECO:0000259" key="3">
    <source>
        <dbReference type="Pfam" id="PF16344"/>
    </source>
</evidence>
<evidence type="ECO:0000256" key="1">
    <source>
        <dbReference type="PROSITE-ProRule" id="PRU01360"/>
    </source>
</evidence>
<dbReference type="InterPro" id="IPR039426">
    <property type="entry name" value="TonB-dep_rcpt-like"/>
</dbReference>
<gene>
    <name evidence="4" type="ORF">CCY01nite_25980</name>
</gene>
<keyword evidence="1" id="KW-0472">Membrane</keyword>
<proteinExistence type="inferred from homology"/>
<dbReference type="Pfam" id="PF13715">
    <property type="entry name" value="CarbopepD_reg_2"/>
    <property type="match status" value="1"/>
</dbReference>
<evidence type="ECO:0000313" key="4">
    <source>
        <dbReference type="EMBL" id="GEP96338.1"/>
    </source>
</evidence>
<dbReference type="InterPro" id="IPR012910">
    <property type="entry name" value="Plug_dom"/>
</dbReference>
<dbReference type="NCBIfam" id="TIGR04056">
    <property type="entry name" value="OMP_RagA_SusC"/>
    <property type="match status" value="1"/>
</dbReference>
<dbReference type="InterPro" id="IPR032508">
    <property type="entry name" value="FecR_C"/>
</dbReference>
<feature type="domain" description="TonB-dependent receptor plug" evidence="2">
    <location>
        <begin position="229"/>
        <end position="331"/>
    </location>
</feature>
<organism evidence="4 5">
    <name type="scientific">Chitinophaga cymbidii</name>
    <dbReference type="NCBI Taxonomy" id="1096750"/>
    <lineage>
        <taxon>Bacteria</taxon>
        <taxon>Pseudomonadati</taxon>
        <taxon>Bacteroidota</taxon>
        <taxon>Chitinophagia</taxon>
        <taxon>Chitinophagales</taxon>
        <taxon>Chitinophagaceae</taxon>
        <taxon>Chitinophaga</taxon>
    </lineage>
</organism>
<dbReference type="InterPro" id="IPR008969">
    <property type="entry name" value="CarboxyPept-like_regulatory"/>
</dbReference>
<dbReference type="InterPro" id="IPR037066">
    <property type="entry name" value="Plug_dom_sf"/>
</dbReference>
<dbReference type="AlphaFoldDB" id="A0A512RKW6"/>
<keyword evidence="1" id="KW-0812">Transmembrane</keyword>
<dbReference type="FunFam" id="2.170.130.10:FF:000003">
    <property type="entry name" value="SusC/RagA family TonB-linked outer membrane protein"/>
    <property type="match status" value="1"/>
</dbReference>
<dbReference type="Gene3D" id="2.60.40.1120">
    <property type="entry name" value="Carboxypeptidase-like, regulatory domain"/>
    <property type="match status" value="1"/>
</dbReference>
<keyword evidence="1" id="KW-1134">Transmembrane beta strand</keyword>
<dbReference type="PROSITE" id="PS52016">
    <property type="entry name" value="TONB_DEPENDENT_REC_3"/>
    <property type="match status" value="1"/>
</dbReference>
<sequence length="1120" mass="124036">MDFYRFSKHSILVIMRGSAIGFAFVLLSLQLAFARSAEGQTVFDRKVSLQVRNETLETTLQMLGKWVNVDFVYSTHSALSDNVSLSVKNKKLGEVLKELLEPAKLRWELVGQTIVIRNFSTAAPALPPAAAARFELVIKGFVKDGMGNSLPGVSVRVKGKNTGTITDDKGMYTISAEPKDSLDFSYIGYKHQVIAVRNREEINVVMEALEGGLNEVVVIGFGQQKKISLVGAQSSVKPAELQLPTANLSTVIGGRLAGVISVQRNGEIGAGADIWIRGVSTFQSALSKPLVLVDGVPRNMNSVDPEDVASFSILKDASATAVYGVRGANGVVLITTKTGRLGKPQVRLRYNEGITSLTRIPDFADGVAYMKASNEALTTRGGTPIYSDEVIEATRTQSDPELYPDVDWFKELFDKYGRTRRVNMNINGGSEKATYYVGAAYFDEVGMYKTDALTTYNSEIAFKRYNLTSNLTLQPTRTTNLKLGVQGWLENVNYPGANAKDIFEKAFFLSPITYPVMYKDGKIPDIPAGTNTLSNPWAMLTQTGYANQWRSQLYSNLQLRQDLDFITKGLSINAMFSFDAYNYLSQRRTKKPSTWRATGRDADGNLMYQEVVRGDDYLGYGTNKIGDRSIYNEASINYLNEFGKHTVGAMVIYNQSDKIDTQTDDLLISLPQRFRGVSGRATYGYADKYFLEANFGYNGSENFAPDNRYGFFPSVGGGWLLSEEKFFQPIKHIIQMAKLRVSHGIVGSSTIDGRRFAYIATVESPAGYTFGKNMNNVYGGKDIGEYAADVTWETAAKSNIGIDLQIMKGLSIQADVFKERREGIFLRKESVPAYVGLRKAPFGNVGIVENKGIDGSVTWSGKVGKDFRFQLLGNFTFNRNKVIENDEPPRAYPWLEERGYKVRQAFGYVALGLFESDHEVANSPKQTGDTRAGDIKYKDMNGDGKIDAMDKAAIGYGAIPEIVYGVGFTFSYKSFTLSGLFQGIGNVDIYLSGEGMIPFQQGLTRGNLYSNIDDRWSLENPNPDAFYPRLTPGTINDNYAQSTFWLRNGRYMRLKNAQLAYSMPKSLVSRAKIKNATIFVEGMNLFTISPFKLWDVELGDGSGAAFPMIKTYSAGIDFTF</sequence>
<keyword evidence="5" id="KW-1185">Reference proteome</keyword>
<dbReference type="SUPFAM" id="SSF56935">
    <property type="entry name" value="Porins"/>
    <property type="match status" value="1"/>
</dbReference>
<dbReference type="EMBL" id="BKAU01000002">
    <property type="protein sequence ID" value="GEP96338.1"/>
    <property type="molecule type" value="Genomic_DNA"/>
</dbReference>
<dbReference type="InterPro" id="IPR023997">
    <property type="entry name" value="TonB-dep_OMP_SusC/RagA_CS"/>
</dbReference>
<dbReference type="Proteomes" id="UP000321436">
    <property type="component" value="Unassembled WGS sequence"/>
</dbReference>
<dbReference type="Pfam" id="PF07715">
    <property type="entry name" value="Plug"/>
    <property type="match status" value="1"/>
</dbReference>
<feature type="domain" description="Protein FecR C-terminal" evidence="3">
    <location>
        <begin position="51"/>
        <end position="116"/>
    </location>
</feature>